<keyword evidence="7" id="KW-1185">Reference proteome</keyword>
<dbReference type="Gene3D" id="3.40.50.10240">
    <property type="entry name" value="Thiamin pyrophosphokinase, catalytic domain"/>
    <property type="match status" value="1"/>
</dbReference>
<evidence type="ECO:0000256" key="2">
    <source>
        <dbReference type="ARBA" id="ARBA00022741"/>
    </source>
</evidence>
<keyword evidence="4" id="KW-0067">ATP-binding</keyword>
<keyword evidence="2" id="KW-0547">Nucleotide-binding</keyword>
<gene>
    <name evidence="6" type="ORF">MVES_000081</name>
</gene>
<dbReference type="InterPro" id="IPR006282">
    <property type="entry name" value="Thi_PPkinase"/>
</dbReference>
<dbReference type="GO" id="GO:0006772">
    <property type="term" value="P:thiamine metabolic process"/>
    <property type="evidence" value="ECO:0007669"/>
    <property type="project" value="InterPro"/>
</dbReference>
<dbReference type="OrthoDB" id="25149at2759"/>
<dbReference type="STRING" id="2020962.A0A2N1JHE7"/>
<evidence type="ECO:0000313" key="6">
    <source>
        <dbReference type="EMBL" id="PKI85976.1"/>
    </source>
</evidence>
<dbReference type="EMBL" id="KZ454987">
    <property type="protein sequence ID" value="PKI85976.1"/>
    <property type="molecule type" value="Genomic_DNA"/>
</dbReference>
<name>A0A2N1JHE7_9BASI</name>
<evidence type="ECO:0000259" key="5">
    <source>
        <dbReference type="Pfam" id="PF04263"/>
    </source>
</evidence>
<dbReference type="GO" id="GO:0009229">
    <property type="term" value="P:thiamine diphosphate biosynthetic process"/>
    <property type="evidence" value="ECO:0007669"/>
    <property type="project" value="InterPro"/>
</dbReference>
<keyword evidence="1" id="KW-0808">Transferase</keyword>
<reference evidence="6 7" key="1">
    <citation type="submission" date="2017-10" db="EMBL/GenBank/DDBJ databases">
        <title>A novel species of cold-tolerant Malassezia isolated from bats.</title>
        <authorList>
            <person name="Lorch J.M."/>
            <person name="Palmer J.M."/>
            <person name="Vanderwolf K.J."/>
            <person name="Schmidt K.Z."/>
            <person name="Verant M.L."/>
            <person name="Weller T.J."/>
            <person name="Blehert D.S."/>
        </authorList>
    </citation>
    <scope>NUCLEOTIDE SEQUENCE [LARGE SCALE GENOMIC DNA]</scope>
    <source>
        <strain evidence="6 7">NWHC:44797-103</strain>
    </source>
</reference>
<dbReference type="GO" id="GO:0016301">
    <property type="term" value="F:kinase activity"/>
    <property type="evidence" value="ECO:0007669"/>
    <property type="project" value="UniProtKB-KW"/>
</dbReference>
<dbReference type="GO" id="GO:0005524">
    <property type="term" value="F:ATP binding"/>
    <property type="evidence" value="ECO:0007669"/>
    <property type="project" value="UniProtKB-KW"/>
</dbReference>
<dbReference type="CDD" id="cd07995">
    <property type="entry name" value="TPK"/>
    <property type="match status" value="1"/>
</dbReference>
<sequence length="199" mass="21747">MSDAWDLGAVLRTQSAAQPQRYALIMLNTPVAQHLKSLFCILWRRASVRICADGGANRLLALVGEDDAAWQTLPLPEQICGDLDSLDASTREFFSARGVPIVHIPSQYATDLQKGIQVIEDIEGDADAFELVIFGGLSGRLDQSMHTLHVLWQLAPGVPVMPMVTEPCAQDATMPRGNALRKRAHALVISSERITLSFT</sequence>
<dbReference type="SUPFAM" id="SSF63999">
    <property type="entry name" value="Thiamin pyrophosphokinase, catalytic domain"/>
    <property type="match status" value="1"/>
</dbReference>
<protein>
    <recommendedName>
        <fullName evidence="5">Thiamin pyrophosphokinase catalytic domain-containing protein</fullName>
    </recommendedName>
</protein>
<proteinExistence type="predicted"/>
<evidence type="ECO:0000256" key="3">
    <source>
        <dbReference type="ARBA" id="ARBA00022777"/>
    </source>
</evidence>
<dbReference type="InterPro" id="IPR007371">
    <property type="entry name" value="TPK_catalytic"/>
</dbReference>
<dbReference type="InterPro" id="IPR036759">
    <property type="entry name" value="TPK_catalytic_sf"/>
</dbReference>
<evidence type="ECO:0000256" key="4">
    <source>
        <dbReference type="ARBA" id="ARBA00022840"/>
    </source>
</evidence>
<evidence type="ECO:0000256" key="1">
    <source>
        <dbReference type="ARBA" id="ARBA00022679"/>
    </source>
</evidence>
<evidence type="ECO:0000313" key="7">
    <source>
        <dbReference type="Proteomes" id="UP000232875"/>
    </source>
</evidence>
<dbReference type="Pfam" id="PF04263">
    <property type="entry name" value="TPK_catalytic"/>
    <property type="match status" value="1"/>
</dbReference>
<keyword evidence="3" id="KW-0418">Kinase</keyword>
<dbReference type="AlphaFoldDB" id="A0A2N1JHE7"/>
<accession>A0A2N1JHE7</accession>
<dbReference type="Proteomes" id="UP000232875">
    <property type="component" value="Unassembled WGS sequence"/>
</dbReference>
<feature type="domain" description="Thiamin pyrophosphokinase catalytic" evidence="5">
    <location>
        <begin position="42"/>
        <end position="154"/>
    </location>
</feature>
<organism evidence="6 7">
    <name type="scientific">Malassezia vespertilionis</name>
    <dbReference type="NCBI Taxonomy" id="2020962"/>
    <lineage>
        <taxon>Eukaryota</taxon>
        <taxon>Fungi</taxon>
        <taxon>Dikarya</taxon>
        <taxon>Basidiomycota</taxon>
        <taxon>Ustilaginomycotina</taxon>
        <taxon>Malasseziomycetes</taxon>
        <taxon>Malasseziales</taxon>
        <taxon>Malasseziaceae</taxon>
        <taxon>Malassezia</taxon>
    </lineage>
</organism>
<dbReference type="PANTHER" id="PTHR13622:SF8">
    <property type="entry name" value="THIAMIN PYROPHOSPHOKINASE 1"/>
    <property type="match status" value="1"/>
</dbReference>
<dbReference type="PANTHER" id="PTHR13622">
    <property type="entry name" value="THIAMIN PYROPHOSPHOKINASE"/>
    <property type="match status" value="1"/>
</dbReference>
<dbReference type="GO" id="GO:0004788">
    <property type="term" value="F:thiamine diphosphokinase activity"/>
    <property type="evidence" value="ECO:0007669"/>
    <property type="project" value="InterPro"/>
</dbReference>